<feature type="compositionally biased region" description="Basic and acidic residues" evidence="2">
    <location>
        <begin position="270"/>
        <end position="292"/>
    </location>
</feature>
<feature type="region of interest" description="Disordered" evidence="2">
    <location>
        <begin position="327"/>
        <end position="391"/>
    </location>
</feature>
<organism evidence="3 4">
    <name type="scientific">Meganyctiphanes norvegica</name>
    <name type="common">Northern krill</name>
    <name type="synonym">Thysanopoda norvegica</name>
    <dbReference type="NCBI Taxonomy" id="48144"/>
    <lineage>
        <taxon>Eukaryota</taxon>
        <taxon>Metazoa</taxon>
        <taxon>Ecdysozoa</taxon>
        <taxon>Arthropoda</taxon>
        <taxon>Crustacea</taxon>
        <taxon>Multicrustacea</taxon>
        <taxon>Malacostraca</taxon>
        <taxon>Eumalacostraca</taxon>
        <taxon>Eucarida</taxon>
        <taxon>Euphausiacea</taxon>
        <taxon>Euphausiidae</taxon>
        <taxon>Meganyctiphanes</taxon>
    </lineage>
</organism>
<feature type="compositionally biased region" description="Low complexity" evidence="2">
    <location>
        <begin position="56"/>
        <end position="77"/>
    </location>
</feature>
<feature type="coiled-coil region" evidence="1">
    <location>
        <begin position="392"/>
        <end position="419"/>
    </location>
</feature>
<accession>A0AAV2S878</accession>
<dbReference type="AlphaFoldDB" id="A0AAV2S878"/>
<evidence type="ECO:0000256" key="2">
    <source>
        <dbReference type="SAM" id="MobiDB-lite"/>
    </source>
</evidence>
<evidence type="ECO:0000256" key="1">
    <source>
        <dbReference type="SAM" id="Coils"/>
    </source>
</evidence>
<protein>
    <submittedName>
        <fullName evidence="3">Uncharacterized protein</fullName>
    </submittedName>
</protein>
<feature type="compositionally biased region" description="Basic and acidic residues" evidence="2">
    <location>
        <begin position="168"/>
        <end position="185"/>
    </location>
</feature>
<feature type="compositionally biased region" description="Basic and acidic residues" evidence="2">
    <location>
        <begin position="227"/>
        <end position="237"/>
    </location>
</feature>
<dbReference type="EMBL" id="CAXKWB010043947">
    <property type="protein sequence ID" value="CAL4160163.1"/>
    <property type="molecule type" value="Genomic_DNA"/>
</dbReference>
<feature type="compositionally biased region" description="Polar residues" evidence="2">
    <location>
        <begin position="19"/>
        <end position="32"/>
    </location>
</feature>
<feature type="compositionally biased region" description="Polar residues" evidence="2">
    <location>
        <begin position="201"/>
        <end position="212"/>
    </location>
</feature>
<comment type="caution">
    <text evidence="3">The sequence shown here is derived from an EMBL/GenBank/DDBJ whole genome shotgun (WGS) entry which is preliminary data.</text>
</comment>
<gene>
    <name evidence="3" type="ORF">MNOR_LOCUS32395</name>
</gene>
<evidence type="ECO:0000313" key="4">
    <source>
        <dbReference type="Proteomes" id="UP001497623"/>
    </source>
</evidence>
<feature type="compositionally biased region" description="Basic and acidic residues" evidence="2">
    <location>
        <begin position="96"/>
        <end position="108"/>
    </location>
</feature>
<name>A0AAV2S878_MEGNR</name>
<keyword evidence="1" id="KW-0175">Coiled coil</keyword>
<feature type="compositionally biased region" description="Polar residues" evidence="2">
    <location>
        <begin position="142"/>
        <end position="151"/>
    </location>
</feature>
<feature type="non-terminal residue" evidence="3">
    <location>
        <position position="420"/>
    </location>
</feature>
<feature type="region of interest" description="Disordered" evidence="2">
    <location>
        <begin position="1"/>
        <end position="314"/>
    </location>
</feature>
<reference evidence="3 4" key="1">
    <citation type="submission" date="2024-05" db="EMBL/GenBank/DDBJ databases">
        <authorList>
            <person name="Wallberg A."/>
        </authorList>
    </citation>
    <scope>NUCLEOTIDE SEQUENCE [LARGE SCALE GENOMIC DNA]</scope>
</reference>
<sequence>DEEGWEVVRRGRRSHGGSTASLNNHHIQQLSIRDSRSGSLKGEGHRGVGPKSRFQMPSSAMSMPSLAVSEASKNDGSSSKDTDAAKSSKGQSSLDRNSKVTTPKEQHISCRKVKSQGDLVPPVEEESSSIKRSKSFRGSSGCGNSKQNTVTKKGERKRQKAMSTSNEELSRKSSVRKENFKKDLSASKVKKGKFDNKENNESGYDNWESTYINKSKKCDKKTNKSNNKKESKIENRNESQNNNKSLGSEKKETKKSEIIGDLVSNEDIENDKRTEQLSELEINKLDVLRIESFESSNPSKKQNDNYDENLINKENIELISSEITLLNESKERSEGEESSAEWNGDHSSKDGGNGLLANVEEDEDTENGSQHNDKDDRLDDSDDVMDDEMRYNDEALEVAVQEEQRLKQQIEETEKTEIEV</sequence>
<dbReference type="Proteomes" id="UP001497623">
    <property type="component" value="Unassembled WGS sequence"/>
</dbReference>
<feature type="compositionally biased region" description="Basic and acidic residues" evidence="2">
    <location>
        <begin position="247"/>
        <end position="258"/>
    </location>
</feature>
<feature type="non-terminal residue" evidence="3">
    <location>
        <position position="1"/>
    </location>
</feature>
<proteinExistence type="predicted"/>
<evidence type="ECO:0000313" key="3">
    <source>
        <dbReference type="EMBL" id="CAL4160163.1"/>
    </source>
</evidence>
<keyword evidence="4" id="KW-1185">Reference proteome</keyword>